<name>A0A2I0JLL3_PUNGR</name>
<accession>A0A2I0JLL3</accession>
<dbReference type="EMBL" id="PGOL01001531">
    <property type="protein sequence ID" value="PKI57171.1"/>
    <property type="molecule type" value="Genomic_DNA"/>
</dbReference>
<gene>
    <name evidence="2" type="ORF">CRG98_022461</name>
</gene>
<dbReference type="Proteomes" id="UP000233551">
    <property type="component" value="Unassembled WGS sequence"/>
</dbReference>
<protein>
    <submittedName>
        <fullName evidence="2">Uncharacterized protein</fullName>
    </submittedName>
</protein>
<evidence type="ECO:0000313" key="2">
    <source>
        <dbReference type="EMBL" id="PKI57171.1"/>
    </source>
</evidence>
<keyword evidence="3" id="KW-1185">Reference proteome</keyword>
<organism evidence="2 3">
    <name type="scientific">Punica granatum</name>
    <name type="common">Pomegranate</name>
    <dbReference type="NCBI Taxonomy" id="22663"/>
    <lineage>
        <taxon>Eukaryota</taxon>
        <taxon>Viridiplantae</taxon>
        <taxon>Streptophyta</taxon>
        <taxon>Embryophyta</taxon>
        <taxon>Tracheophyta</taxon>
        <taxon>Spermatophyta</taxon>
        <taxon>Magnoliopsida</taxon>
        <taxon>eudicotyledons</taxon>
        <taxon>Gunneridae</taxon>
        <taxon>Pentapetalae</taxon>
        <taxon>rosids</taxon>
        <taxon>malvids</taxon>
        <taxon>Myrtales</taxon>
        <taxon>Lythraceae</taxon>
        <taxon>Punica</taxon>
    </lineage>
</organism>
<reference evidence="2 3" key="1">
    <citation type="submission" date="2017-11" db="EMBL/GenBank/DDBJ databases">
        <title>De-novo sequencing of pomegranate (Punica granatum L.) genome.</title>
        <authorList>
            <person name="Akparov Z."/>
            <person name="Amiraslanov A."/>
            <person name="Hajiyeva S."/>
            <person name="Abbasov M."/>
            <person name="Kaur K."/>
            <person name="Hamwieh A."/>
            <person name="Solovyev V."/>
            <person name="Salamov A."/>
            <person name="Braich B."/>
            <person name="Kosarev P."/>
            <person name="Mahmoud A."/>
            <person name="Hajiyev E."/>
            <person name="Babayeva S."/>
            <person name="Izzatullayeva V."/>
            <person name="Mammadov A."/>
            <person name="Mammadov A."/>
            <person name="Sharifova S."/>
            <person name="Ojaghi J."/>
            <person name="Eynullazada K."/>
            <person name="Bayramov B."/>
            <person name="Abdulazimova A."/>
            <person name="Shahmuradov I."/>
        </authorList>
    </citation>
    <scope>NUCLEOTIDE SEQUENCE [LARGE SCALE GENOMIC DNA]</scope>
    <source>
        <strain evidence="3">cv. AG2017</strain>
        <tissue evidence="2">Leaf</tissue>
    </source>
</reference>
<dbReference type="AlphaFoldDB" id="A0A2I0JLL3"/>
<evidence type="ECO:0000256" key="1">
    <source>
        <dbReference type="SAM" id="MobiDB-lite"/>
    </source>
</evidence>
<feature type="region of interest" description="Disordered" evidence="1">
    <location>
        <begin position="74"/>
        <end position="94"/>
    </location>
</feature>
<evidence type="ECO:0000313" key="3">
    <source>
        <dbReference type="Proteomes" id="UP000233551"/>
    </source>
</evidence>
<proteinExistence type="predicted"/>
<sequence>MGLESLILLGLKEEPLILARSESLTVSTTDELTTLLLGHESRWTNAVATTMQQSASAPLSGLLGSSLVKVHYMDGRQQKNSNEKNQKQRQREGF</sequence>
<comment type="caution">
    <text evidence="2">The sequence shown here is derived from an EMBL/GenBank/DDBJ whole genome shotgun (WGS) entry which is preliminary data.</text>
</comment>